<dbReference type="Pfam" id="PF22586">
    <property type="entry name" value="ANCHR-like_BBOX"/>
    <property type="match status" value="1"/>
</dbReference>
<feature type="region of interest" description="Disordered" evidence="1">
    <location>
        <begin position="170"/>
        <end position="194"/>
    </location>
</feature>
<evidence type="ECO:0008006" key="4">
    <source>
        <dbReference type="Google" id="ProtNLM"/>
    </source>
</evidence>
<gene>
    <name evidence="2" type="ORF">B0T16DRAFT_452654</name>
</gene>
<reference evidence="2" key="1">
    <citation type="submission" date="2023-06" db="EMBL/GenBank/DDBJ databases">
        <title>Genome-scale phylogeny and comparative genomics of the fungal order Sordariales.</title>
        <authorList>
            <consortium name="Lawrence Berkeley National Laboratory"/>
            <person name="Hensen N."/>
            <person name="Bonometti L."/>
            <person name="Westerberg I."/>
            <person name="Brannstrom I.O."/>
            <person name="Guillou S."/>
            <person name="Cros-Aarteil S."/>
            <person name="Calhoun S."/>
            <person name="Haridas S."/>
            <person name="Kuo A."/>
            <person name="Mondo S."/>
            <person name="Pangilinan J."/>
            <person name="Riley R."/>
            <person name="Labutti K."/>
            <person name="Andreopoulos B."/>
            <person name="Lipzen A."/>
            <person name="Chen C."/>
            <person name="Yanf M."/>
            <person name="Daum C."/>
            <person name="Ng V."/>
            <person name="Clum A."/>
            <person name="Steindorff A."/>
            <person name="Ohm R."/>
            <person name="Martin F."/>
            <person name="Silar P."/>
            <person name="Natvig D."/>
            <person name="Lalanne C."/>
            <person name="Gautier V."/>
            <person name="Ament-Velasquez S.L."/>
            <person name="Kruys A."/>
            <person name="Hutchinson M.I."/>
            <person name="Powell A.J."/>
            <person name="Barry K."/>
            <person name="Miller A.N."/>
            <person name="Grigoriev I.V."/>
            <person name="Debuchy R."/>
            <person name="Gladieux P."/>
            <person name="Thoren M.H."/>
            <person name="Johannesson H."/>
        </authorList>
    </citation>
    <scope>NUCLEOTIDE SEQUENCE</scope>
    <source>
        <strain evidence="2">SMH2532-1</strain>
    </source>
</reference>
<sequence length="377" mass="40315">MAPLRPSDQSLLARLNALKPTSVSLDKAANITPADASVIAATGPTSQQPGPASREDALAARLRILRNAAGNRSASGTDRESANVDLQNTQPQSESFKTTSLSVESVSSSYPTVTQDPAVPDEQSDDPYLFETDDLNDLLDGLDNFDLDHGLNAGGYSHTGFSEVSDILESLKDPNPNKLKSQDENDDDDSEGEQMSRDIGRILAQIQDEISTGKEQGGRPPNEASAATSHSITTTNSVALPGVPSSQLVGPAIDEADDGTCGTARKSLEFENEITTRLASLRGLGSGVNFDSFGLPTAPTFEPENRSASTAASLVTKRGGYTDEDQKTWCIVCLDDATIRCVGCDNDVYCSRCWKELHFGSSAGYDYRGHNWVKFQK</sequence>
<evidence type="ECO:0000313" key="3">
    <source>
        <dbReference type="Proteomes" id="UP001174936"/>
    </source>
</evidence>
<evidence type="ECO:0000313" key="2">
    <source>
        <dbReference type="EMBL" id="KAK0657169.1"/>
    </source>
</evidence>
<dbReference type="PANTHER" id="PTHR46603:SF1">
    <property type="entry name" value="ABSCISSION_NOCUT CHECKPOINT REGULATOR"/>
    <property type="match status" value="1"/>
</dbReference>
<dbReference type="InterPro" id="IPR044553">
    <property type="entry name" value="Bbox1_ANCHR"/>
</dbReference>
<comment type="caution">
    <text evidence="2">The sequence shown here is derived from an EMBL/GenBank/DDBJ whole genome shotgun (WGS) entry which is preliminary data.</text>
</comment>
<accession>A0AA40D1V6</accession>
<evidence type="ECO:0000256" key="1">
    <source>
        <dbReference type="SAM" id="MobiDB-lite"/>
    </source>
</evidence>
<dbReference type="PANTHER" id="PTHR46603">
    <property type="entry name" value="ABSCISSION/NOCUT CHECKPOINT REGULATOR"/>
    <property type="match status" value="1"/>
</dbReference>
<feature type="region of interest" description="Disordered" evidence="1">
    <location>
        <begin position="236"/>
        <end position="256"/>
    </location>
</feature>
<keyword evidence="3" id="KW-1185">Reference proteome</keyword>
<feature type="region of interest" description="Disordered" evidence="1">
    <location>
        <begin position="212"/>
        <end position="231"/>
    </location>
</feature>
<dbReference type="AlphaFoldDB" id="A0AA40D1V6"/>
<dbReference type="Proteomes" id="UP001174936">
    <property type="component" value="Unassembled WGS sequence"/>
</dbReference>
<dbReference type="CDD" id="cd19817">
    <property type="entry name" value="Bbox1_ANCHR-like"/>
    <property type="match status" value="1"/>
</dbReference>
<dbReference type="SUPFAM" id="SSF57845">
    <property type="entry name" value="B-box zinc-binding domain"/>
    <property type="match status" value="1"/>
</dbReference>
<protein>
    <recommendedName>
        <fullName evidence="4">Abscission/NoCut checkpoint regulator</fullName>
    </recommendedName>
</protein>
<feature type="region of interest" description="Disordered" evidence="1">
    <location>
        <begin position="68"/>
        <end position="132"/>
    </location>
</feature>
<feature type="compositionally biased region" description="Low complexity" evidence="1">
    <location>
        <begin position="98"/>
        <end position="114"/>
    </location>
</feature>
<name>A0AA40D1V6_9PEZI</name>
<organism evidence="2 3">
    <name type="scientific">Cercophora newfieldiana</name>
    <dbReference type="NCBI Taxonomy" id="92897"/>
    <lineage>
        <taxon>Eukaryota</taxon>
        <taxon>Fungi</taxon>
        <taxon>Dikarya</taxon>
        <taxon>Ascomycota</taxon>
        <taxon>Pezizomycotina</taxon>
        <taxon>Sordariomycetes</taxon>
        <taxon>Sordariomycetidae</taxon>
        <taxon>Sordariales</taxon>
        <taxon>Lasiosphaeriaceae</taxon>
        <taxon>Cercophora</taxon>
    </lineage>
</organism>
<feature type="compositionally biased region" description="Polar residues" evidence="1">
    <location>
        <begin position="84"/>
        <end position="97"/>
    </location>
</feature>
<proteinExistence type="predicted"/>
<dbReference type="EMBL" id="JAULSV010000001">
    <property type="protein sequence ID" value="KAK0657169.1"/>
    <property type="molecule type" value="Genomic_DNA"/>
</dbReference>